<dbReference type="EMBL" id="CP061169">
    <property type="protein sequence ID" value="QPZ38150.1"/>
    <property type="molecule type" value="Genomic_DNA"/>
</dbReference>
<feature type="domain" description="Helix-turn-helix" evidence="1">
    <location>
        <begin position="77"/>
        <end position="123"/>
    </location>
</feature>
<organism evidence="2 3">
    <name type="scientific">Paramicrobacterium chengjingii</name>
    <dbReference type="NCBI Taxonomy" id="2769067"/>
    <lineage>
        <taxon>Bacteria</taxon>
        <taxon>Bacillati</taxon>
        <taxon>Actinomycetota</taxon>
        <taxon>Actinomycetes</taxon>
        <taxon>Micrococcales</taxon>
        <taxon>Microbacteriaceae</taxon>
        <taxon>Paramicrobacterium</taxon>
    </lineage>
</organism>
<accession>A0ABX6YHG9</accession>
<keyword evidence="3" id="KW-1185">Reference proteome</keyword>
<evidence type="ECO:0000259" key="1">
    <source>
        <dbReference type="Pfam" id="PF12728"/>
    </source>
</evidence>
<dbReference type="RefSeq" id="WP_166987317.1">
    <property type="nucleotide sequence ID" value="NZ_CP061169.1"/>
</dbReference>
<protein>
    <submittedName>
        <fullName evidence="2">Helix-turn-helix domain-containing protein</fullName>
    </submittedName>
</protein>
<dbReference type="NCBIfam" id="TIGR01764">
    <property type="entry name" value="excise"/>
    <property type="match status" value="1"/>
</dbReference>
<evidence type="ECO:0000313" key="3">
    <source>
        <dbReference type="Proteomes" id="UP000662814"/>
    </source>
</evidence>
<name>A0ABX6YHG9_9MICO</name>
<dbReference type="Proteomes" id="UP000662814">
    <property type="component" value="Chromosome"/>
</dbReference>
<dbReference type="InterPro" id="IPR041657">
    <property type="entry name" value="HTH_17"/>
</dbReference>
<sequence>MPITQIGGALVADDETLERAAEVTAEVASHGIAGVSINTVTGETLELDLHLSDFLLNVMAGLSNGSVSITGLPEEVTTTTAAEMLGISRPTLMKRIAANEIPGHKVGSHTRLRTEDVLRLREAEDAKRTQAFNKLRRIDEEFGALG</sequence>
<proteinExistence type="predicted"/>
<dbReference type="InterPro" id="IPR010093">
    <property type="entry name" value="SinI_DNA-bd"/>
</dbReference>
<evidence type="ECO:0000313" key="2">
    <source>
        <dbReference type="EMBL" id="QPZ38150.1"/>
    </source>
</evidence>
<dbReference type="Pfam" id="PF12728">
    <property type="entry name" value="HTH_17"/>
    <property type="match status" value="1"/>
</dbReference>
<reference evidence="2 3" key="1">
    <citation type="submission" date="2020-12" db="EMBL/GenBank/DDBJ databases">
        <title>Microbacterium sp. HY060.</title>
        <authorList>
            <person name="Zhou J."/>
        </authorList>
    </citation>
    <scope>NUCLEOTIDE SEQUENCE [LARGE SCALE GENOMIC DNA]</scope>
    <source>
        <strain evidence="2 3">HY60</strain>
    </source>
</reference>
<gene>
    <name evidence="2" type="ORF">HCR76_15385</name>
</gene>